<feature type="chain" id="PRO_5047028172" evidence="1">
    <location>
        <begin position="33"/>
        <end position="387"/>
    </location>
</feature>
<sequence length="387" mass="40599">MSRDNVRKAVRFAAAAAVLSLTALLPATPAAAAGTQTIYMNASGSDSAAGDTPAAAVRTLERVEQLVAAGPSNQDVEVRIHAGTYVAQQTIWQTYRPGHTISFMPDDYEIGEGADSIAARPVFQNARASGSNRYIAGYWFYACAGGALNAGGTSGLRFYYLQAQYYSSGGISLDGSAGSCGGRYHPSSGPGLPSARGLDGNTVFGMVLTSLGNAYTGGICGDADWPRCGYGGIVLTESSGNRIANNHFVNLRNSENSYIHAIYITHKSSRNTFTGNNVTGVSSDPIKLRDGSDFNTFDANVFGANGFPRSSTPPSAHYLEEVNVDAGECSSYHNRFTNNDLGTYLTGSSANLPTWYLYPAGATWAGAAGCPALPAGETRLTTANNTY</sequence>
<evidence type="ECO:0000313" key="4">
    <source>
        <dbReference type="Proteomes" id="UP001595868"/>
    </source>
</evidence>
<gene>
    <name evidence="3" type="ORF">ACFOX0_29050</name>
</gene>
<name>A0ABV8KUY1_9ACTN</name>
<dbReference type="Gene3D" id="2.160.20.10">
    <property type="entry name" value="Single-stranded right-handed beta-helix, Pectin lyase-like"/>
    <property type="match status" value="1"/>
</dbReference>
<comment type="caution">
    <text evidence="3">The sequence shown here is derived from an EMBL/GenBank/DDBJ whole genome shotgun (WGS) entry which is preliminary data.</text>
</comment>
<keyword evidence="4" id="KW-1185">Reference proteome</keyword>
<dbReference type="SUPFAM" id="SSF51126">
    <property type="entry name" value="Pectin lyase-like"/>
    <property type="match status" value="1"/>
</dbReference>
<evidence type="ECO:0000313" key="3">
    <source>
        <dbReference type="EMBL" id="MFC4109960.1"/>
    </source>
</evidence>
<proteinExistence type="predicted"/>
<dbReference type="InterPro" id="IPR011050">
    <property type="entry name" value="Pectin_lyase_fold/virulence"/>
</dbReference>
<reference evidence="4" key="1">
    <citation type="journal article" date="2019" name="Int. J. Syst. Evol. Microbiol.">
        <title>The Global Catalogue of Microorganisms (GCM) 10K type strain sequencing project: providing services to taxonomists for standard genome sequencing and annotation.</title>
        <authorList>
            <consortium name="The Broad Institute Genomics Platform"/>
            <consortium name="The Broad Institute Genome Sequencing Center for Infectious Disease"/>
            <person name="Wu L."/>
            <person name="Ma J."/>
        </authorList>
    </citation>
    <scope>NUCLEOTIDE SEQUENCE [LARGE SCALE GENOMIC DNA]</scope>
    <source>
        <strain evidence="4">2902at01</strain>
    </source>
</reference>
<evidence type="ECO:0000259" key="2">
    <source>
        <dbReference type="Pfam" id="PF13229"/>
    </source>
</evidence>
<evidence type="ECO:0000256" key="1">
    <source>
        <dbReference type="SAM" id="SignalP"/>
    </source>
</evidence>
<dbReference type="Proteomes" id="UP001595868">
    <property type="component" value="Unassembled WGS sequence"/>
</dbReference>
<keyword evidence="1" id="KW-0732">Signal</keyword>
<dbReference type="Pfam" id="PF13229">
    <property type="entry name" value="Beta_helix"/>
    <property type="match status" value="1"/>
</dbReference>
<protein>
    <submittedName>
        <fullName evidence="3">Right-handed parallel beta-helix repeat-containing protein</fullName>
    </submittedName>
</protein>
<feature type="signal peptide" evidence="1">
    <location>
        <begin position="1"/>
        <end position="32"/>
    </location>
</feature>
<dbReference type="RefSeq" id="WP_377552030.1">
    <property type="nucleotide sequence ID" value="NZ_JBHSBN010000031.1"/>
</dbReference>
<organism evidence="3 4">
    <name type="scientific">Micromonospora zhanjiangensis</name>
    <dbReference type="NCBI Taxonomy" id="1522057"/>
    <lineage>
        <taxon>Bacteria</taxon>
        <taxon>Bacillati</taxon>
        <taxon>Actinomycetota</taxon>
        <taxon>Actinomycetes</taxon>
        <taxon>Micromonosporales</taxon>
        <taxon>Micromonosporaceae</taxon>
        <taxon>Micromonospora</taxon>
    </lineage>
</organism>
<accession>A0ABV8KUY1</accession>
<dbReference type="EMBL" id="JBHSBN010000031">
    <property type="protein sequence ID" value="MFC4109960.1"/>
    <property type="molecule type" value="Genomic_DNA"/>
</dbReference>
<dbReference type="InterPro" id="IPR039448">
    <property type="entry name" value="Beta_helix"/>
</dbReference>
<dbReference type="InterPro" id="IPR012334">
    <property type="entry name" value="Pectin_lyas_fold"/>
</dbReference>
<dbReference type="InterPro" id="IPR006311">
    <property type="entry name" value="TAT_signal"/>
</dbReference>
<dbReference type="PROSITE" id="PS51318">
    <property type="entry name" value="TAT"/>
    <property type="match status" value="1"/>
</dbReference>
<feature type="domain" description="Right handed beta helix" evidence="2">
    <location>
        <begin position="228"/>
        <end position="351"/>
    </location>
</feature>